<dbReference type="EMBL" id="CP000757">
    <property type="protein sequence ID" value="ABX77142.1"/>
    <property type="molecule type" value="Genomic_DNA"/>
</dbReference>
<gene>
    <name evidence="1" type="ORF">BMSF_0036</name>
</gene>
<keyword evidence="1" id="KW-0614">Plasmid</keyword>
<organism evidence="1">
    <name type="scientific">Vibrio sp. 09022</name>
    <dbReference type="NCBI Taxonomy" id="452804"/>
    <lineage>
        <taxon>Bacteria</taxon>
        <taxon>Pseudomonadati</taxon>
        <taxon>Pseudomonadota</taxon>
        <taxon>Gammaproteobacteria</taxon>
        <taxon>Vibrionales</taxon>
        <taxon>Vibrionaceae</taxon>
        <taxon>Vibrio</taxon>
    </lineage>
</organism>
<reference evidence="1" key="1">
    <citation type="journal article" date="2007" name="Appl. Environ. Microbiol.">
        <title>Sequence characterization and comparative analysis of three plasmids isolated from environmental Vibrio spp.</title>
        <authorList>
            <person name="Hazen T.H."/>
            <person name="Wu D."/>
            <person name="Eisen J.A."/>
            <person name="Sobecky P.A."/>
        </authorList>
    </citation>
    <scope>NUCLEOTIDE SEQUENCE [LARGE SCALE GENOMIC DNA]</scope>
    <source>
        <strain evidence="1">09022</strain>
        <plasmid evidence="1">p09022A</plasmid>
    </source>
</reference>
<sequence>MTMSQVNHFTIDARLVHLFEKLAALNPPVGQMVAALNVVLAENGEKIVTREDFELFLEQVEER</sequence>
<name>A9M559_9VIBR</name>
<protein>
    <submittedName>
        <fullName evidence="1">Uncharacterized protein</fullName>
    </submittedName>
</protein>
<geneLocation type="plasmid" evidence="1">
    <name>p09022A</name>
</geneLocation>
<dbReference type="AlphaFoldDB" id="A9M559"/>
<accession>A9M559</accession>
<evidence type="ECO:0000313" key="1">
    <source>
        <dbReference type="EMBL" id="ABX77142.1"/>
    </source>
</evidence>
<proteinExistence type="predicted"/>